<proteinExistence type="predicted"/>
<evidence type="ECO:0000256" key="1">
    <source>
        <dbReference type="SAM" id="MobiDB-lite"/>
    </source>
</evidence>
<sequence length="125" mass="14542">MKDASSKQMTFLNMIRVSITLHGREEPILAYVGRSMDDTESGEMTRLAQAFRARWGPLRHEAWNNEFAKHSSKRRLVERTYKRRRATRKFWRALNQTTFTKTSNCQGGPENSVWPTSSLKMTSSN</sequence>
<accession>A0A0N4VT22</accession>
<evidence type="ECO:0000313" key="2">
    <source>
        <dbReference type="WBParaSite" id="HPLM_0000043901-mRNA-1"/>
    </source>
</evidence>
<name>A0A0N4VT22_HAEPC</name>
<dbReference type="AlphaFoldDB" id="A0A0N4VT22"/>
<feature type="compositionally biased region" description="Polar residues" evidence="1">
    <location>
        <begin position="113"/>
        <end position="125"/>
    </location>
</feature>
<reference evidence="2" key="1">
    <citation type="submission" date="2017-02" db="UniProtKB">
        <authorList>
            <consortium name="WormBaseParasite"/>
        </authorList>
    </citation>
    <scope>IDENTIFICATION</scope>
</reference>
<dbReference type="WBParaSite" id="HPLM_0000043901-mRNA-1">
    <property type="protein sequence ID" value="HPLM_0000043901-mRNA-1"/>
    <property type="gene ID" value="HPLM_0000043901"/>
</dbReference>
<feature type="region of interest" description="Disordered" evidence="1">
    <location>
        <begin position="101"/>
        <end position="125"/>
    </location>
</feature>
<protein>
    <submittedName>
        <fullName evidence="2">Transposase</fullName>
    </submittedName>
</protein>
<organism evidence="2">
    <name type="scientific">Haemonchus placei</name>
    <name type="common">Barber's pole worm</name>
    <dbReference type="NCBI Taxonomy" id="6290"/>
    <lineage>
        <taxon>Eukaryota</taxon>
        <taxon>Metazoa</taxon>
        <taxon>Ecdysozoa</taxon>
        <taxon>Nematoda</taxon>
        <taxon>Chromadorea</taxon>
        <taxon>Rhabditida</taxon>
        <taxon>Rhabditina</taxon>
        <taxon>Rhabditomorpha</taxon>
        <taxon>Strongyloidea</taxon>
        <taxon>Trichostrongylidae</taxon>
        <taxon>Haemonchus</taxon>
    </lineage>
</organism>